<evidence type="ECO:0000256" key="7">
    <source>
        <dbReference type="ARBA" id="ARBA00025346"/>
    </source>
</evidence>
<organism evidence="11 12">
    <name type="scientific">Exophiala mesophila</name>
    <name type="common">Black yeast-like fungus</name>
    <dbReference type="NCBI Taxonomy" id="212818"/>
    <lineage>
        <taxon>Eukaryota</taxon>
        <taxon>Fungi</taxon>
        <taxon>Dikarya</taxon>
        <taxon>Ascomycota</taxon>
        <taxon>Pezizomycotina</taxon>
        <taxon>Eurotiomycetes</taxon>
        <taxon>Chaetothyriomycetidae</taxon>
        <taxon>Chaetothyriales</taxon>
        <taxon>Herpotrichiellaceae</taxon>
        <taxon>Exophiala</taxon>
    </lineage>
</organism>
<proteinExistence type="inferred from homology"/>
<comment type="function">
    <text evidence="7">Functions as a component of the DNA-binding general transcription factor complex TFIID. Binding of TFIID to a promoter (with or without TATA element) is the initial step in pre-initiation complex (PIC) formation. TFIID plays a key role in the regulation of gene expression by RNA polymerase II through different activities such as transcription activator interaction, core promoter recognition and selectivity, TFIIA and TFIIB interaction, chromatin modification (histone acetylation by TAF1), facilitation of DNA opening and initiation of transcription.</text>
</comment>
<keyword evidence="6" id="KW-0539">Nucleus</keyword>
<dbReference type="AlphaFoldDB" id="A0A0D1X6C8"/>
<keyword evidence="4" id="KW-0805">Transcription regulation</keyword>
<reference evidence="11 12" key="1">
    <citation type="submission" date="2015-01" db="EMBL/GenBank/DDBJ databases">
        <title>The Genome Sequence of Exophiala mesophila CBS40295.</title>
        <authorList>
            <consortium name="The Broad Institute Genomics Platform"/>
            <person name="Cuomo C."/>
            <person name="de Hoog S."/>
            <person name="Gorbushina A."/>
            <person name="Stielow B."/>
            <person name="Teixiera M."/>
            <person name="Abouelleil A."/>
            <person name="Chapman S.B."/>
            <person name="Priest M."/>
            <person name="Young S.K."/>
            <person name="Wortman J."/>
            <person name="Nusbaum C."/>
            <person name="Birren B."/>
        </authorList>
    </citation>
    <scope>NUCLEOTIDE SEQUENCE [LARGE SCALE GENOMIC DNA]</scope>
    <source>
        <strain evidence="11 12">CBS 40295</strain>
    </source>
</reference>
<protein>
    <recommendedName>
        <fullName evidence="3">Transcription initiation factor TFIID subunit 4</fullName>
    </recommendedName>
    <alternativeName>
        <fullName evidence="8">TBP-associated factor 4</fullName>
    </alternativeName>
</protein>
<feature type="compositionally biased region" description="Low complexity" evidence="9">
    <location>
        <begin position="65"/>
        <end position="89"/>
    </location>
</feature>
<accession>A0A0D1X6C8</accession>
<feature type="region of interest" description="Disordered" evidence="9">
    <location>
        <begin position="1"/>
        <end position="132"/>
    </location>
</feature>
<feature type="domain" description="Transcription initiation factor TFIID component TAF4 C-terminal" evidence="10">
    <location>
        <begin position="294"/>
        <end position="579"/>
    </location>
</feature>
<evidence type="ECO:0000256" key="8">
    <source>
        <dbReference type="ARBA" id="ARBA00031747"/>
    </source>
</evidence>
<dbReference type="Proteomes" id="UP000054302">
    <property type="component" value="Unassembled WGS sequence"/>
</dbReference>
<keyword evidence="12" id="KW-1185">Reference proteome</keyword>
<gene>
    <name evidence="11" type="ORF">PV10_01137</name>
</gene>
<feature type="region of interest" description="Disordered" evidence="9">
    <location>
        <begin position="491"/>
        <end position="556"/>
    </location>
</feature>
<dbReference type="GO" id="GO:0005669">
    <property type="term" value="C:transcription factor TFIID complex"/>
    <property type="evidence" value="ECO:0007669"/>
    <property type="project" value="InterPro"/>
</dbReference>
<feature type="region of interest" description="Disordered" evidence="9">
    <location>
        <begin position="404"/>
        <end position="434"/>
    </location>
</feature>
<feature type="region of interest" description="Disordered" evidence="9">
    <location>
        <begin position="446"/>
        <end position="474"/>
    </location>
</feature>
<dbReference type="VEuPathDB" id="FungiDB:PV10_01137"/>
<name>A0A0D1X6C8_EXOME</name>
<feature type="compositionally biased region" description="Low complexity" evidence="9">
    <location>
        <begin position="504"/>
        <end position="535"/>
    </location>
</feature>
<feature type="compositionally biased region" description="Polar residues" evidence="9">
    <location>
        <begin position="45"/>
        <end position="56"/>
    </location>
</feature>
<evidence type="ECO:0000313" key="11">
    <source>
        <dbReference type="EMBL" id="KIV97380.1"/>
    </source>
</evidence>
<evidence type="ECO:0000256" key="9">
    <source>
        <dbReference type="SAM" id="MobiDB-lite"/>
    </source>
</evidence>
<feature type="compositionally biased region" description="Pro residues" evidence="9">
    <location>
        <begin position="33"/>
        <end position="44"/>
    </location>
</feature>
<evidence type="ECO:0000313" key="12">
    <source>
        <dbReference type="Proteomes" id="UP000054302"/>
    </source>
</evidence>
<dbReference type="GeneID" id="27318982"/>
<feature type="compositionally biased region" description="Polar residues" evidence="9">
    <location>
        <begin position="368"/>
        <end position="383"/>
    </location>
</feature>
<evidence type="ECO:0000256" key="5">
    <source>
        <dbReference type="ARBA" id="ARBA00023163"/>
    </source>
</evidence>
<evidence type="ECO:0000256" key="6">
    <source>
        <dbReference type="ARBA" id="ARBA00023242"/>
    </source>
</evidence>
<dbReference type="Pfam" id="PF05236">
    <property type="entry name" value="TAF4"/>
    <property type="match status" value="1"/>
</dbReference>
<evidence type="ECO:0000256" key="3">
    <source>
        <dbReference type="ARBA" id="ARBA00017306"/>
    </source>
</evidence>
<evidence type="ECO:0000256" key="4">
    <source>
        <dbReference type="ARBA" id="ARBA00023015"/>
    </source>
</evidence>
<dbReference type="STRING" id="212818.A0A0D1X6C8"/>
<feature type="region of interest" description="Disordered" evidence="9">
    <location>
        <begin position="152"/>
        <end position="206"/>
    </location>
</feature>
<dbReference type="OrthoDB" id="21060at2759"/>
<dbReference type="GO" id="GO:0006352">
    <property type="term" value="P:DNA-templated transcription initiation"/>
    <property type="evidence" value="ECO:0007669"/>
    <property type="project" value="InterPro"/>
</dbReference>
<comment type="subcellular location">
    <subcellularLocation>
        <location evidence="1">Nucleus</location>
    </subcellularLocation>
</comment>
<evidence type="ECO:0000256" key="1">
    <source>
        <dbReference type="ARBA" id="ARBA00004123"/>
    </source>
</evidence>
<feature type="compositionally biased region" description="Basic and acidic residues" evidence="9">
    <location>
        <begin position="113"/>
        <end position="126"/>
    </location>
</feature>
<keyword evidence="5" id="KW-0804">Transcription</keyword>
<feature type="region of interest" description="Disordered" evidence="9">
    <location>
        <begin position="342"/>
        <end position="383"/>
    </location>
</feature>
<dbReference type="EMBL" id="KN847520">
    <property type="protein sequence ID" value="KIV97380.1"/>
    <property type="molecule type" value="Genomic_DNA"/>
</dbReference>
<feature type="compositionally biased region" description="Basic and acidic residues" evidence="9">
    <location>
        <begin position="457"/>
        <end position="472"/>
    </location>
</feature>
<evidence type="ECO:0000256" key="2">
    <source>
        <dbReference type="ARBA" id="ARBA00006178"/>
    </source>
</evidence>
<sequence>MAQPQPASSRPPLPPTQTSFHRDFPPSNSRPSPQSPQMPVPYSTPSPQQFSPTFNQPPAKRMRMSPEIQSPIPASSQPATPTAQPSTPIGGPNVNGSTPNMLRPGSMAPPQRPVDKPEKPGDRNYEDILSGTGINIEEEARMLSRPDYYANSAQNSFQSRPGFDSRANSFTAPGSQGEGTAMSLDQLDGQPPIPSYQPTAEELKSRGEQRLDWEAARHSQHPLWDMFLLGGALNEKIRNISISEHLVDPQSGVLVNTQKVGPPPVVRVNGLEAASRVIDRGQAILDTGQKGERLSEIMKIVSLATRARLTGLISSASRISRERQDHAKGKIPDEWQDIAVPIKAPTDLPEGMVSPAGSSSLKRMMTKDSPSTLSNRDPGTLSQANGEKSALARLVDVLDIASSADRAREDARRQKRLKRRNAGNAEGTSGPNGVDAAAEAALAAMEAEKKTTKKERKLAESKFSEQQQHKSANEAARMAVSGLMGNRFGGKKQRTYDWMNPGKGASAASSPAATPGRAAPGSGATSAATTPAGASDRARTSQIAKGKQLGQWDETKDAKIQARDVFLVLESDGRASRSYIRGLSLPET</sequence>
<dbReference type="OMA" id="KYSWMTG"/>
<dbReference type="InterPro" id="IPR007900">
    <property type="entry name" value="TAF4_C"/>
</dbReference>
<evidence type="ECO:0000259" key="10">
    <source>
        <dbReference type="Pfam" id="PF05236"/>
    </source>
</evidence>
<dbReference type="RefSeq" id="XP_016228954.1">
    <property type="nucleotide sequence ID" value="XM_016365305.1"/>
</dbReference>
<comment type="similarity">
    <text evidence="2">Belongs to the TAF4 family.</text>
</comment>